<evidence type="ECO:0000313" key="2">
    <source>
        <dbReference type="EMBL" id="MFB9072433.1"/>
    </source>
</evidence>
<proteinExistence type="predicted"/>
<protein>
    <submittedName>
        <fullName evidence="2">Uncharacterized protein</fullName>
    </submittedName>
</protein>
<evidence type="ECO:0000313" key="3">
    <source>
        <dbReference type="Proteomes" id="UP001589575"/>
    </source>
</evidence>
<dbReference type="EMBL" id="JBHMFI010000001">
    <property type="protein sequence ID" value="MFB9072433.1"/>
    <property type="molecule type" value="Genomic_DNA"/>
</dbReference>
<feature type="compositionally biased region" description="Low complexity" evidence="1">
    <location>
        <begin position="38"/>
        <end position="47"/>
    </location>
</feature>
<evidence type="ECO:0000256" key="1">
    <source>
        <dbReference type="SAM" id="MobiDB-lite"/>
    </source>
</evidence>
<keyword evidence="3" id="KW-1185">Reference proteome</keyword>
<comment type="caution">
    <text evidence="2">The sequence shown here is derived from an EMBL/GenBank/DDBJ whole genome shotgun (WGS) entry which is preliminary data.</text>
</comment>
<organism evidence="2 3">
    <name type="scientific">Citricoccus parietis</name>
    <dbReference type="NCBI Taxonomy" id="592307"/>
    <lineage>
        <taxon>Bacteria</taxon>
        <taxon>Bacillati</taxon>
        <taxon>Actinomycetota</taxon>
        <taxon>Actinomycetes</taxon>
        <taxon>Micrococcales</taxon>
        <taxon>Micrococcaceae</taxon>
        <taxon>Citricoccus</taxon>
    </lineage>
</organism>
<name>A0ABV5G1T0_9MICC</name>
<sequence length="47" mass="4860">MLPPGPMEGAPPCLSPATRTPMDRTISRRACPPPPPASARSSSMPST</sequence>
<accession>A0ABV5G1T0</accession>
<gene>
    <name evidence="2" type="ORF">ACFFX0_15010</name>
</gene>
<reference evidence="2 3" key="1">
    <citation type="submission" date="2024-09" db="EMBL/GenBank/DDBJ databases">
        <authorList>
            <person name="Sun Q."/>
            <person name="Mori K."/>
        </authorList>
    </citation>
    <scope>NUCLEOTIDE SEQUENCE [LARGE SCALE GENOMIC DNA]</scope>
    <source>
        <strain evidence="2 3">CCM 7609</strain>
    </source>
</reference>
<feature type="region of interest" description="Disordered" evidence="1">
    <location>
        <begin position="1"/>
        <end position="47"/>
    </location>
</feature>
<dbReference type="Proteomes" id="UP001589575">
    <property type="component" value="Unassembled WGS sequence"/>
</dbReference>